<organism evidence="2 3">
    <name type="scientific">Helianthus annuus</name>
    <name type="common">Common sunflower</name>
    <dbReference type="NCBI Taxonomy" id="4232"/>
    <lineage>
        <taxon>Eukaryota</taxon>
        <taxon>Viridiplantae</taxon>
        <taxon>Streptophyta</taxon>
        <taxon>Embryophyta</taxon>
        <taxon>Tracheophyta</taxon>
        <taxon>Spermatophyta</taxon>
        <taxon>Magnoliopsida</taxon>
        <taxon>eudicotyledons</taxon>
        <taxon>Gunneridae</taxon>
        <taxon>Pentapetalae</taxon>
        <taxon>asterids</taxon>
        <taxon>campanulids</taxon>
        <taxon>Asterales</taxon>
        <taxon>Asteraceae</taxon>
        <taxon>Asteroideae</taxon>
        <taxon>Heliantheae alliance</taxon>
        <taxon>Heliantheae</taxon>
        <taxon>Helianthus</taxon>
    </lineage>
</organism>
<reference evidence="1 3" key="1">
    <citation type="journal article" date="2017" name="Nature">
        <title>The sunflower genome provides insights into oil metabolism, flowering and Asterid evolution.</title>
        <authorList>
            <person name="Badouin H."/>
            <person name="Gouzy J."/>
            <person name="Grassa C.J."/>
            <person name="Murat F."/>
            <person name="Staton S.E."/>
            <person name="Cottret L."/>
            <person name="Lelandais-Briere C."/>
            <person name="Owens G.L."/>
            <person name="Carrere S."/>
            <person name="Mayjonade B."/>
            <person name="Legrand L."/>
            <person name="Gill N."/>
            <person name="Kane N.C."/>
            <person name="Bowers J.E."/>
            <person name="Hubner S."/>
            <person name="Bellec A."/>
            <person name="Berard A."/>
            <person name="Berges H."/>
            <person name="Blanchet N."/>
            <person name="Boniface M.C."/>
            <person name="Brunel D."/>
            <person name="Catrice O."/>
            <person name="Chaidir N."/>
            <person name="Claudel C."/>
            <person name="Donnadieu C."/>
            <person name="Faraut T."/>
            <person name="Fievet G."/>
            <person name="Helmstetter N."/>
            <person name="King M."/>
            <person name="Knapp S.J."/>
            <person name="Lai Z."/>
            <person name="Le Paslier M.C."/>
            <person name="Lippi Y."/>
            <person name="Lorenzon L."/>
            <person name="Mandel J.R."/>
            <person name="Marage G."/>
            <person name="Marchand G."/>
            <person name="Marquand E."/>
            <person name="Bret-Mestries E."/>
            <person name="Morien E."/>
            <person name="Nambeesan S."/>
            <person name="Nguyen T."/>
            <person name="Pegot-Espagnet P."/>
            <person name="Pouilly N."/>
            <person name="Raftis F."/>
            <person name="Sallet E."/>
            <person name="Schiex T."/>
            <person name="Thomas J."/>
            <person name="Vandecasteele C."/>
            <person name="Vares D."/>
            <person name="Vear F."/>
            <person name="Vautrin S."/>
            <person name="Crespi M."/>
            <person name="Mangin B."/>
            <person name="Burke J.M."/>
            <person name="Salse J."/>
            <person name="Munos S."/>
            <person name="Vincourt P."/>
            <person name="Rieseberg L.H."/>
            <person name="Langlade N.B."/>
        </authorList>
    </citation>
    <scope>NUCLEOTIDE SEQUENCE [LARGE SCALE GENOMIC DNA]</scope>
    <source>
        <strain evidence="3">cv. SF193</strain>
        <tissue evidence="1">Leaves</tissue>
    </source>
</reference>
<evidence type="ECO:0000313" key="2">
    <source>
        <dbReference type="EMBL" id="OTF91796.1"/>
    </source>
</evidence>
<reference evidence="2" key="2">
    <citation type="submission" date="2017-02" db="EMBL/GenBank/DDBJ databases">
        <title>Sunflower complete genome.</title>
        <authorList>
            <person name="Langlade N."/>
            <person name="Munos S."/>
        </authorList>
    </citation>
    <scope>NUCLEOTIDE SEQUENCE [LARGE SCALE GENOMIC DNA]</scope>
    <source>
        <tissue evidence="2">Leaves</tissue>
    </source>
</reference>
<dbReference type="Proteomes" id="UP000215914">
    <property type="component" value="Chromosome 16"/>
</dbReference>
<dbReference type="Gramene" id="mRNA:HanXRQr2_Chr16g0752021">
    <property type="protein sequence ID" value="CDS:HanXRQr2_Chr16g0752021.1"/>
    <property type="gene ID" value="HanXRQr2_Chr16g0752021"/>
</dbReference>
<dbReference type="EMBL" id="CM007905">
    <property type="protein sequence ID" value="OTF91796.1"/>
    <property type="molecule type" value="Genomic_DNA"/>
</dbReference>
<proteinExistence type="predicted"/>
<keyword evidence="3" id="KW-1185">Reference proteome</keyword>
<evidence type="ECO:0008006" key="4">
    <source>
        <dbReference type="Google" id="ProtNLM"/>
    </source>
</evidence>
<accession>A0A251S0Y7</accession>
<evidence type="ECO:0000313" key="1">
    <source>
        <dbReference type="EMBL" id="KAF5760313.1"/>
    </source>
</evidence>
<dbReference type="AlphaFoldDB" id="A0A251S0Y7"/>
<name>A0A251S0Y7_HELAN</name>
<reference evidence="1" key="3">
    <citation type="submission" date="2020-06" db="EMBL/GenBank/DDBJ databases">
        <title>Helianthus annuus Genome sequencing and assembly Release 2.</title>
        <authorList>
            <person name="Gouzy J."/>
            <person name="Langlade N."/>
            <person name="Munos S."/>
        </authorList>
    </citation>
    <scope>NUCLEOTIDE SEQUENCE</scope>
    <source>
        <tissue evidence="1">Leaves</tissue>
    </source>
</reference>
<gene>
    <name evidence="2" type="ORF">HannXRQ_Chr16g0514891</name>
    <name evidence="1" type="ORF">HanXRQr2_Chr16g0752021</name>
</gene>
<evidence type="ECO:0000313" key="3">
    <source>
        <dbReference type="Proteomes" id="UP000215914"/>
    </source>
</evidence>
<dbReference type="EMBL" id="MNCJ02000331">
    <property type="protein sequence ID" value="KAF5760313.1"/>
    <property type="molecule type" value="Genomic_DNA"/>
</dbReference>
<dbReference type="InParanoid" id="A0A251S0Y7"/>
<protein>
    <recommendedName>
        <fullName evidence="4">Endonuclease/exonuclease/phosphatase</fullName>
    </recommendedName>
</protein>
<sequence length="51" mass="5710">MGDFNAVHCPEERLNTKFAPSCAYAFNLFIDDNGLLEYPMGGRKIIQVSDT</sequence>